<name>V6LUF8_9EUKA</name>
<accession>V6LUF8</accession>
<dbReference type="EMBL" id="KI546116">
    <property type="protein sequence ID" value="EST44444.1"/>
    <property type="molecule type" value="Genomic_DNA"/>
</dbReference>
<protein>
    <submittedName>
        <fullName evidence="1">Uncharacterized protein</fullName>
    </submittedName>
</protein>
<proteinExistence type="predicted"/>
<sequence>MLNNNFQASDSVLIIPKDNRKNISKIDFAYIPSPNMKQVHPKSQISFVPSKDQKVNKKFLTTIAKNMRYDNINGIFDMVTQNQQKHDLLPGQKSDGIKTSLFGY</sequence>
<dbReference type="EMBL" id="AUWU02000002">
    <property type="protein sequence ID" value="KAH0576340.1"/>
    <property type="molecule type" value="Genomic_DNA"/>
</dbReference>
<dbReference type="VEuPathDB" id="GiardiaDB:SS50377_21903"/>
<gene>
    <name evidence="1" type="ORF">SS50377_15752</name>
    <name evidence="2" type="ORF">SS50377_21903</name>
</gene>
<organism evidence="1">
    <name type="scientific">Spironucleus salmonicida</name>
    <dbReference type="NCBI Taxonomy" id="348837"/>
    <lineage>
        <taxon>Eukaryota</taxon>
        <taxon>Metamonada</taxon>
        <taxon>Diplomonadida</taxon>
        <taxon>Hexamitidae</taxon>
        <taxon>Hexamitinae</taxon>
        <taxon>Spironucleus</taxon>
    </lineage>
</organism>
<keyword evidence="3" id="KW-1185">Reference proteome</keyword>
<reference evidence="2" key="2">
    <citation type="submission" date="2020-12" db="EMBL/GenBank/DDBJ databases">
        <title>New Spironucleus salmonicida genome in near-complete chromosomes.</title>
        <authorList>
            <person name="Xu F."/>
            <person name="Kurt Z."/>
            <person name="Jimenez-Gonzalez A."/>
            <person name="Astvaldsson A."/>
            <person name="Andersson J.O."/>
            <person name="Svard S.G."/>
        </authorList>
    </citation>
    <scope>NUCLEOTIDE SEQUENCE</scope>
    <source>
        <strain evidence="2">ATCC 50377</strain>
    </source>
</reference>
<reference evidence="1 2" key="1">
    <citation type="journal article" date="2014" name="PLoS Genet.">
        <title>The Genome of Spironucleus salmonicida Highlights a Fish Pathogen Adapted to Fluctuating Environments.</title>
        <authorList>
            <person name="Xu F."/>
            <person name="Jerlstrom-Hultqvist J."/>
            <person name="Einarsson E."/>
            <person name="Astvaldsson A."/>
            <person name="Svard S.G."/>
            <person name="Andersson J.O."/>
        </authorList>
    </citation>
    <scope>NUCLEOTIDE SEQUENCE</scope>
    <source>
        <strain evidence="2">ATCC 50377</strain>
    </source>
</reference>
<evidence type="ECO:0000313" key="1">
    <source>
        <dbReference type="EMBL" id="EST44444.1"/>
    </source>
</evidence>
<evidence type="ECO:0000313" key="2">
    <source>
        <dbReference type="EMBL" id="KAH0576340.1"/>
    </source>
</evidence>
<dbReference type="AlphaFoldDB" id="V6LUF8"/>
<evidence type="ECO:0000313" key="3">
    <source>
        <dbReference type="Proteomes" id="UP000018208"/>
    </source>
</evidence>
<dbReference type="Proteomes" id="UP000018208">
    <property type="component" value="Unassembled WGS sequence"/>
</dbReference>